<proteinExistence type="predicted"/>
<reference evidence="1" key="2">
    <citation type="submission" date="2025-08" db="UniProtKB">
        <authorList>
            <consortium name="Ensembl"/>
        </authorList>
    </citation>
    <scope>IDENTIFICATION</scope>
</reference>
<accession>A0A8C6MD43</accession>
<sequence>MIKAVLIAFLGDNLGSHCIGGFTENFSCSKHFCRYCLVDREGFIKNPLALGPKRTADNYKDSIEILSTTDQSVVNGIKFNSVFNSLKYFHVCSGLPPCLGHDLFEGVVSGDLSLYIDTLVRVEKHFTYNELNRAIAKFKHIGSDALSKPCEVKTGQRLAGSAAQNRCLLRLLPLYIGEKIKDPVDNEVWQLCLKLRDIVELVCAPQISHNDIAYLKIMIEESFCCLPAPFSFFMIFSPYISVMEIEDEITCILPELERQKVLSFADHLKDVISVQQKSDLLLVEADDLKHFLTPIQIRKLLLFGNSEETSTQTIHPPSSTSTSCYHSSSWVSDFQIPWQRFPLRLSQAITSGVRAHPEDRRSMVRIVVEAMQVHCKIPKRSACEEIAKIIVNTHPQTFADFTDKGERLGSGHYSLLRSIKCRVEHVNRDNVTHRLRRPKRTRNEEDCSPERDDTSKVVRRLVDSYGCINWHPVQLPEGETQTSLEEKKNRLLCPSTGYHGMLHSVSLIYLGRSLLTATCWMVSAERHIIFELHSANCFADALSVFFGSFYVLNLEYQEAACATLELIQRFFVRINPEEGTKCTSKFGTSRKTGTSVKRKVVHINPRVTTFLQRLTEFEWKTSN</sequence>
<evidence type="ECO:0000313" key="1">
    <source>
        <dbReference type="Ensembl" id="ENSNFUP00015030951.1"/>
    </source>
</evidence>
<dbReference type="AlphaFoldDB" id="A0A8C6MD43"/>
<dbReference type="Proteomes" id="UP000694548">
    <property type="component" value="Chromosome sgr06"/>
</dbReference>
<organism evidence="1 2">
    <name type="scientific">Nothobranchius furzeri</name>
    <name type="common">Turquoise killifish</name>
    <dbReference type="NCBI Taxonomy" id="105023"/>
    <lineage>
        <taxon>Eukaryota</taxon>
        <taxon>Metazoa</taxon>
        <taxon>Chordata</taxon>
        <taxon>Craniata</taxon>
        <taxon>Vertebrata</taxon>
        <taxon>Euteleostomi</taxon>
        <taxon>Actinopterygii</taxon>
        <taxon>Neopterygii</taxon>
        <taxon>Teleostei</taxon>
        <taxon>Neoteleostei</taxon>
        <taxon>Acanthomorphata</taxon>
        <taxon>Ovalentaria</taxon>
        <taxon>Atherinomorphae</taxon>
        <taxon>Cyprinodontiformes</taxon>
        <taxon>Nothobranchiidae</taxon>
        <taxon>Nothobranchius</taxon>
    </lineage>
</organism>
<dbReference type="PANTHER" id="PTHR31025">
    <property type="entry name" value="SI:CH211-196P9.1-RELATED"/>
    <property type="match status" value="1"/>
</dbReference>
<dbReference type="Ensembl" id="ENSNFUT00015032341.1">
    <property type="protein sequence ID" value="ENSNFUP00015030951.1"/>
    <property type="gene ID" value="ENSNFUG00015015086.1"/>
</dbReference>
<reference evidence="1" key="3">
    <citation type="submission" date="2025-09" db="UniProtKB">
        <authorList>
            <consortium name="Ensembl"/>
        </authorList>
    </citation>
    <scope>IDENTIFICATION</scope>
</reference>
<evidence type="ECO:0000313" key="2">
    <source>
        <dbReference type="Proteomes" id="UP000694548"/>
    </source>
</evidence>
<name>A0A8C6MD43_NOTFU</name>
<reference evidence="1" key="1">
    <citation type="submission" date="2014-08" db="EMBL/GenBank/DDBJ databases">
        <authorList>
            <person name="Senf B."/>
            <person name="Petzold A."/>
            <person name="Downie B.R."/>
            <person name="Koch P."/>
            <person name="Platzer M."/>
        </authorList>
    </citation>
    <scope>NUCLEOTIDE SEQUENCE [LARGE SCALE GENOMIC DNA]</scope>
    <source>
        <strain evidence="1">GRZ</strain>
    </source>
</reference>
<dbReference type="GeneTree" id="ENSGT00940000163828"/>
<protein>
    <submittedName>
        <fullName evidence="1">Zgc:113210</fullName>
    </submittedName>
</protein>
<keyword evidence="2" id="KW-1185">Reference proteome</keyword>
<dbReference type="PANTHER" id="PTHR31025:SF22">
    <property type="entry name" value="IP13529P"/>
    <property type="match status" value="1"/>
</dbReference>